<evidence type="ECO:0000256" key="1">
    <source>
        <dbReference type="SAM" id="SignalP"/>
    </source>
</evidence>
<organism evidence="3 4">
    <name type="scientific">Albidovulum litorale</name>
    <dbReference type="NCBI Taxonomy" id="2984134"/>
    <lineage>
        <taxon>Bacteria</taxon>
        <taxon>Pseudomonadati</taxon>
        <taxon>Pseudomonadota</taxon>
        <taxon>Alphaproteobacteria</taxon>
        <taxon>Rhodobacterales</taxon>
        <taxon>Paracoccaceae</taxon>
        <taxon>Albidovulum</taxon>
    </lineage>
</organism>
<proteinExistence type="predicted"/>
<feature type="signal peptide" evidence="1">
    <location>
        <begin position="1"/>
        <end position="20"/>
    </location>
</feature>
<gene>
    <name evidence="3" type="ORF">OEZ71_16905</name>
</gene>
<dbReference type="EMBL" id="JAOWKZ010000004">
    <property type="protein sequence ID" value="MCV2873979.1"/>
    <property type="molecule type" value="Genomic_DNA"/>
</dbReference>
<protein>
    <submittedName>
        <fullName evidence="3">Insulinase family protein</fullName>
    </submittedName>
</protein>
<keyword evidence="1" id="KW-0732">Signal</keyword>
<feature type="chain" id="PRO_5045721155" evidence="1">
    <location>
        <begin position="21"/>
        <end position="436"/>
    </location>
</feature>
<dbReference type="RefSeq" id="WP_263741234.1">
    <property type="nucleotide sequence ID" value="NZ_JAOWKZ010000004.1"/>
</dbReference>
<evidence type="ECO:0000259" key="2">
    <source>
        <dbReference type="Pfam" id="PF05193"/>
    </source>
</evidence>
<accession>A0ABT2ZS56</accession>
<dbReference type="Gene3D" id="3.30.830.10">
    <property type="entry name" value="Metalloenzyme, LuxS/M16 peptidase-like"/>
    <property type="match status" value="2"/>
</dbReference>
<name>A0ABT2ZS56_9RHOB</name>
<sequence length="436" mass="46525">MIRVLFAACLALVTALPASAVEIREVTSPGGIKAWLVEEHSIPFTALELRFKGGTSLDQPGKRGATVLMMGLLEEGAGDLDSQGFAEARDALAAQFSFDAHDDAVSISARMLSENRGEAVALLKTALTEPRFDDDAVARVKAQVVSIIQSDEKDPNTIAARSFDGLAFGDHPYGTSRNGTIDSMAALTRDDLIAAHAGVLARDRVYVSAVGDITEAELGALLDDLLGGLPETGAPMPARAELGLTGGVTVIDFASPQSVVTFGHGGIKRDDPDFFTAYVLNQILGAGGFGSRLMDEVREKRGLTYGIYTYLAPMDLAETWQGGFSSANEKVAEAIEVVRAEWARMVADGVTEAELEAAKTYLTGSYPLRFDGNGPIADILVGMQIEELPTSYVNDRNAYIEAVTLDDIRRVAVRLLKPEDLRFVVVGRPVGLEASN</sequence>
<dbReference type="InterPro" id="IPR050361">
    <property type="entry name" value="MPP/UQCRC_Complex"/>
</dbReference>
<dbReference type="InterPro" id="IPR007863">
    <property type="entry name" value="Peptidase_M16_C"/>
</dbReference>
<evidence type="ECO:0000313" key="3">
    <source>
        <dbReference type="EMBL" id="MCV2873979.1"/>
    </source>
</evidence>
<comment type="caution">
    <text evidence="3">The sequence shown here is derived from an EMBL/GenBank/DDBJ whole genome shotgun (WGS) entry which is preliminary data.</text>
</comment>
<dbReference type="InterPro" id="IPR011249">
    <property type="entry name" value="Metalloenz_LuxS/M16"/>
</dbReference>
<dbReference type="Proteomes" id="UP001652564">
    <property type="component" value="Unassembled WGS sequence"/>
</dbReference>
<dbReference type="PANTHER" id="PTHR11851:SF224">
    <property type="entry name" value="PROCESSING PROTEASE"/>
    <property type="match status" value="1"/>
</dbReference>
<feature type="domain" description="Peptidase M16 C-terminal" evidence="2">
    <location>
        <begin position="187"/>
        <end position="361"/>
    </location>
</feature>
<dbReference type="SUPFAM" id="SSF63411">
    <property type="entry name" value="LuxS/MPP-like metallohydrolase"/>
    <property type="match status" value="2"/>
</dbReference>
<reference evidence="3 4" key="1">
    <citation type="submission" date="2022-10" db="EMBL/GenBank/DDBJ databases">
        <title>Defluviimonas sp. nov., isolated from ocean surface sediments.</title>
        <authorList>
            <person name="He W."/>
            <person name="Wang L."/>
            <person name="Zhang D.-F."/>
        </authorList>
    </citation>
    <scope>NUCLEOTIDE SEQUENCE [LARGE SCALE GENOMIC DNA]</scope>
    <source>
        <strain evidence="3 4">WL0050</strain>
    </source>
</reference>
<evidence type="ECO:0000313" key="4">
    <source>
        <dbReference type="Proteomes" id="UP001652564"/>
    </source>
</evidence>
<dbReference type="PANTHER" id="PTHR11851">
    <property type="entry name" value="METALLOPROTEASE"/>
    <property type="match status" value="1"/>
</dbReference>
<keyword evidence="4" id="KW-1185">Reference proteome</keyword>
<dbReference type="Pfam" id="PF05193">
    <property type="entry name" value="Peptidase_M16_C"/>
    <property type="match status" value="1"/>
</dbReference>